<gene>
    <name evidence="2" type="ORF">PITG_19048</name>
</gene>
<reference evidence="3" key="1">
    <citation type="journal article" date="2009" name="Nature">
        <title>Genome sequence and analysis of the Irish potato famine pathogen Phytophthora infestans.</title>
        <authorList>
            <consortium name="The Broad Institute Genome Sequencing Platform"/>
            <person name="Haas B.J."/>
            <person name="Kamoun S."/>
            <person name="Zody M.C."/>
            <person name="Jiang R.H."/>
            <person name="Handsaker R.E."/>
            <person name="Cano L.M."/>
            <person name="Grabherr M."/>
            <person name="Kodira C.D."/>
            <person name="Raffaele S."/>
            <person name="Torto-Alalibo T."/>
            <person name="Bozkurt T.O."/>
            <person name="Ah-Fong A.M."/>
            <person name="Alvarado L."/>
            <person name="Anderson V.L."/>
            <person name="Armstrong M.R."/>
            <person name="Avrova A."/>
            <person name="Baxter L."/>
            <person name="Beynon J."/>
            <person name="Boevink P.C."/>
            <person name="Bollmann S.R."/>
            <person name="Bos J.I."/>
            <person name="Bulone V."/>
            <person name="Cai G."/>
            <person name="Cakir C."/>
            <person name="Carrington J.C."/>
            <person name="Chawner M."/>
            <person name="Conti L."/>
            <person name="Costanzo S."/>
            <person name="Ewan R."/>
            <person name="Fahlgren N."/>
            <person name="Fischbach M.A."/>
            <person name="Fugelstad J."/>
            <person name="Gilroy E.M."/>
            <person name="Gnerre S."/>
            <person name="Green P.J."/>
            <person name="Grenville-Briggs L.J."/>
            <person name="Griffith J."/>
            <person name="Grunwald N.J."/>
            <person name="Horn K."/>
            <person name="Horner N.R."/>
            <person name="Hu C.H."/>
            <person name="Huitema E."/>
            <person name="Jeong D.H."/>
            <person name="Jones A.M."/>
            <person name="Jones J.D."/>
            <person name="Jones R.W."/>
            <person name="Karlsson E.K."/>
            <person name="Kunjeti S.G."/>
            <person name="Lamour K."/>
            <person name="Liu Z."/>
            <person name="Ma L."/>
            <person name="Maclean D."/>
            <person name="Chibucos M.C."/>
            <person name="McDonald H."/>
            <person name="McWalters J."/>
            <person name="Meijer H.J."/>
            <person name="Morgan W."/>
            <person name="Morris P.F."/>
            <person name="Munro C.A."/>
            <person name="O'Neill K."/>
            <person name="Ospina-Giraldo M."/>
            <person name="Pinzon A."/>
            <person name="Pritchard L."/>
            <person name="Ramsahoye B."/>
            <person name="Ren Q."/>
            <person name="Restrepo S."/>
            <person name="Roy S."/>
            <person name="Sadanandom A."/>
            <person name="Savidor A."/>
            <person name="Schornack S."/>
            <person name="Schwartz D.C."/>
            <person name="Schumann U.D."/>
            <person name="Schwessinger B."/>
            <person name="Seyer L."/>
            <person name="Sharpe T."/>
            <person name="Silvar C."/>
            <person name="Song J."/>
            <person name="Studholme D.J."/>
            <person name="Sykes S."/>
            <person name="Thines M."/>
            <person name="van de Vondervoort P.J."/>
            <person name="Phuntumart V."/>
            <person name="Wawra S."/>
            <person name="Weide R."/>
            <person name="Win J."/>
            <person name="Young C."/>
            <person name="Zhou S."/>
            <person name="Fry W."/>
            <person name="Meyers B.C."/>
            <person name="van West P."/>
            <person name="Ristaino J."/>
            <person name="Govers F."/>
            <person name="Birch P.R."/>
            <person name="Whisson S.C."/>
            <person name="Judelson H.S."/>
            <person name="Nusbaum C."/>
        </authorList>
    </citation>
    <scope>NUCLEOTIDE SEQUENCE [LARGE SCALE GENOMIC DNA]</scope>
    <source>
        <strain evidence="3">T30-4</strain>
    </source>
</reference>
<dbReference type="RefSeq" id="XP_002997119.1">
    <property type="nucleotide sequence ID" value="XM_002997073.1"/>
</dbReference>
<evidence type="ECO:0000313" key="2">
    <source>
        <dbReference type="EMBL" id="EEY69667.1"/>
    </source>
</evidence>
<evidence type="ECO:0000256" key="1">
    <source>
        <dbReference type="SAM" id="MobiDB-lite"/>
    </source>
</evidence>
<dbReference type="HOGENOM" id="CLU_2202191_0_0_1"/>
<feature type="region of interest" description="Disordered" evidence="1">
    <location>
        <begin position="85"/>
        <end position="108"/>
    </location>
</feature>
<protein>
    <submittedName>
        <fullName evidence="2">Uncharacterized protein</fullName>
    </submittedName>
</protein>
<dbReference type="InParanoid" id="D0NZV1"/>
<dbReference type="EMBL" id="DS028205">
    <property type="protein sequence ID" value="EEY69667.1"/>
    <property type="molecule type" value="Genomic_DNA"/>
</dbReference>
<accession>D0NZV1</accession>
<dbReference type="AlphaFoldDB" id="D0NZV1"/>
<keyword evidence="3" id="KW-1185">Reference proteome</keyword>
<name>D0NZV1_PHYIT</name>
<dbReference type="GeneID" id="9467315"/>
<dbReference type="OrthoDB" id="113338at2759"/>
<evidence type="ECO:0000313" key="3">
    <source>
        <dbReference type="Proteomes" id="UP000006643"/>
    </source>
</evidence>
<sequence>MHAELEKRRRAARERRARRQGVILQTYSEGNFVLVATATGCSGNKLALNWRGPKRIIRATDFTFEVQDIIPPLEVSVRHASRLHLPSRLPPEPSHPAMGNSREVGRAG</sequence>
<organism evidence="2 3">
    <name type="scientific">Phytophthora infestans (strain T30-4)</name>
    <name type="common">Potato late blight agent</name>
    <dbReference type="NCBI Taxonomy" id="403677"/>
    <lineage>
        <taxon>Eukaryota</taxon>
        <taxon>Sar</taxon>
        <taxon>Stramenopiles</taxon>
        <taxon>Oomycota</taxon>
        <taxon>Peronosporomycetes</taxon>
        <taxon>Peronosporales</taxon>
        <taxon>Peronosporaceae</taxon>
        <taxon>Phytophthora</taxon>
    </lineage>
</organism>
<dbReference type="Proteomes" id="UP000006643">
    <property type="component" value="Unassembled WGS sequence"/>
</dbReference>
<dbReference type="VEuPathDB" id="FungiDB:PITG_19048"/>
<dbReference type="eggNOG" id="ENOG502RGS8">
    <property type="taxonomic scope" value="Eukaryota"/>
</dbReference>
<proteinExistence type="predicted"/>
<dbReference type="KEGG" id="pif:PITG_19048"/>